<comment type="caution">
    <text evidence="2">The sequence shown here is derived from an EMBL/GenBank/DDBJ whole genome shotgun (WGS) entry which is preliminary data.</text>
</comment>
<dbReference type="EMBL" id="CAJVCH010555826">
    <property type="protein sequence ID" value="CAG7830435.1"/>
    <property type="molecule type" value="Genomic_DNA"/>
</dbReference>
<gene>
    <name evidence="2" type="ORF">AFUS01_LOCUS40236</name>
</gene>
<dbReference type="Proteomes" id="UP000708208">
    <property type="component" value="Unassembled WGS sequence"/>
</dbReference>
<dbReference type="InterPro" id="IPR001584">
    <property type="entry name" value="Integrase_cat-core"/>
</dbReference>
<dbReference type="PROSITE" id="PS50994">
    <property type="entry name" value="INTEGRASE"/>
    <property type="match status" value="1"/>
</dbReference>
<name>A0A8J2LXI4_9HEXA</name>
<keyword evidence="3" id="KW-1185">Reference proteome</keyword>
<sequence>MSVRAVHIEIAHSLSTDSAINAIRRFVARRRKPEHIYSDNGTNFRGASREMKEAMDGLDHTRIQAELTNIGTGIRWHFNPPASPHMGGSWERLVRSVKVALEVTLVNHTPTDEVLLTLMAEAELVVNSRPLTEVSVDPNDPQALTPNIFLNFPSVDATPPGEFS</sequence>
<dbReference type="GO" id="GO:0015074">
    <property type="term" value="P:DNA integration"/>
    <property type="evidence" value="ECO:0007669"/>
    <property type="project" value="InterPro"/>
</dbReference>
<dbReference type="AlphaFoldDB" id="A0A8J2LXI4"/>
<evidence type="ECO:0000259" key="1">
    <source>
        <dbReference type="PROSITE" id="PS50994"/>
    </source>
</evidence>
<reference evidence="2" key="1">
    <citation type="submission" date="2021-06" db="EMBL/GenBank/DDBJ databases">
        <authorList>
            <person name="Hodson N. C."/>
            <person name="Mongue J. A."/>
            <person name="Jaron S. K."/>
        </authorList>
    </citation>
    <scope>NUCLEOTIDE SEQUENCE</scope>
</reference>
<dbReference type="PANTHER" id="PTHR47331">
    <property type="entry name" value="PHD-TYPE DOMAIN-CONTAINING PROTEIN"/>
    <property type="match status" value="1"/>
</dbReference>
<dbReference type="PANTHER" id="PTHR47331:SF1">
    <property type="entry name" value="GAG-LIKE PROTEIN"/>
    <property type="match status" value="1"/>
</dbReference>
<proteinExistence type="predicted"/>
<organism evidence="2 3">
    <name type="scientific">Allacma fusca</name>
    <dbReference type="NCBI Taxonomy" id="39272"/>
    <lineage>
        <taxon>Eukaryota</taxon>
        <taxon>Metazoa</taxon>
        <taxon>Ecdysozoa</taxon>
        <taxon>Arthropoda</taxon>
        <taxon>Hexapoda</taxon>
        <taxon>Collembola</taxon>
        <taxon>Symphypleona</taxon>
        <taxon>Sminthuridae</taxon>
        <taxon>Allacma</taxon>
    </lineage>
</organism>
<protein>
    <recommendedName>
        <fullName evidence="1">Integrase catalytic domain-containing protein</fullName>
    </recommendedName>
</protein>
<evidence type="ECO:0000313" key="2">
    <source>
        <dbReference type="EMBL" id="CAG7830435.1"/>
    </source>
</evidence>
<dbReference type="OrthoDB" id="8037366at2759"/>
<accession>A0A8J2LXI4</accession>
<feature type="domain" description="Integrase catalytic" evidence="1">
    <location>
        <begin position="1"/>
        <end position="154"/>
    </location>
</feature>
<evidence type="ECO:0000313" key="3">
    <source>
        <dbReference type="Proteomes" id="UP000708208"/>
    </source>
</evidence>
<feature type="non-terminal residue" evidence="2">
    <location>
        <position position="164"/>
    </location>
</feature>